<reference evidence="1" key="1">
    <citation type="journal article" date="2014" name="Front. Microbiol.">
        <title>High frequency of phylogenetically diverse reductive dehalogenase-homologous genes in deep subseafloor sedimentary metagenomes.</title>
        <authorList>
            <person name="Kawai M."/>
            <person name="Futagami T."/>
            <person name="Toyoda A."/>
            <person name="Takaki Y."/>
            <person name="Nishi S."/>
            <person name="Hori S."/>
            <person name="Arai W."/>
            <person name="Tsubouchi T."/>
            <person name="Morono Y."/>
            <person name="Uchiyama I."/>
            <person name="Ito T."/>
            <person name="Fujiyama A."/>
            <person name="Inagaki F."/>
            <person name="Takami H."/>
        </authorList>
    </citation>
    <scope>NUCLEOTIDE SEQUENCE</scope>
    <source>
        <strain evidence="1">Expedition CK06-06</strain>
    </source>
</reference>
<evidence type="ECO:0000313" key="1">
    <source>
        <dbReference type="EMBL" id="GAI32781.1"/>
    </source>
</evidence>
<dbReference type="InterPro" id="IPR029060">
    <property type="entry name" value="PIN-like_dom_sf"/>
</dbReference>
<name>X1NRE2_9ZZZZ</name>
<organism evidence="1">
    <name type="scientific">marine sediment metagenome</name>
    <dbReference type="NCBI Taxonomy" id="412755"/>
    <lineage>
        <taxon>unclassified sequences</taxon>
        <taxon>metagenomes</taxon>
        <taxon>ecological metagenomes</taxon>
    </lineage>
</organism>
<dbReference type="CDD" id="cd09874">
    <property type="entry name" value="PIN_MT3492-like"/>
    <property type="match status" value="1"/>
</dbReference>
<proteinExistence type="predicted"/>
<protein>
    <recommendedName>
        <fullName evidence="2">PIN domain-containing protein</fullName>
    </recommendedName>
</protein>
<evidence type="ECO:0008006" key="2">
    <source>
        <dbReference type="Google" id="ProtNLM"/>
    </source>
</evidence>
<accession>X1NRE2</accession>
<comment type="caution">
    <text evidence="1">The sequence shown here is derived from an EMBL/GenBank/DDBJ whole genome shotgun (WGS) entry which is preliminary data.</text>
</comment>
<gene>
    <name evidence="1" type="ORF">S06H3_48954</name>
</gene>
<dbReference type="EMBL" id="BARV01030870">
    <property type="protein sequence ID" value="GAI32781.1"/>
    <property type="molecule type" value="Genomic_DNA"/>
</dbReference>
<dbReference type="AlphaFoldDB" id="X1NRE2"/>
<dbReference type="SUPFAM" id="SSF88723">
    <property type="entry name" value="PIN domain-like"/>
    <property type="match status" value="1"/>
</dbReference>
<sequence>MKIFFDTSALVKRYVDEPNSDRVIEICRQADRLILSIICLPEMISTLNRLLRENTISAEDYR</sequence>
<feature type="non-terminal residue" evidence="1">
    <location>
        <position position="62"/>
    </location>
</feature>
<dbReference type="Gene3D" id="3.40.50.1010">
    <property type="entry name" value="5'-nuclease"/>
    <property type="match status" value="1"/>
</dbReference>